<dbReference type="Gene3D" id="1.10.510.10">
    <property type="entry name" value="Transferase(Phosphotransferase) domain 1"/>
    <property type="match status" value="1"/>
</dbReference>
<dbReference type="EC" id="2.7.11.34" evidence="5"/>
<evidence type="ECO:0000313" key="9">
    <source>
        <dbReference type="EMBL" id="CAB3399705.1"/>
    </source>
</evidence>
<dbReference type="AlphaFoldDB" id="A0A8S1EPH9"/>
<keyword evidence="3" id="KW-0418">Kinase</keyword>
<evidence type="ECO:0000259" key="8">
    <source>
        <dbReference type="PROSITE" id="PS50011"/>
    </source>
</evidence>
<dbReference type="InterPro" id="IPR011009">
    <property type="entry name" value="Kinase-like_dom_sf"/>
</dbReference>
<feature type="binding site" evidence="6">
    <location>
        <position position="363"/>
    </location>
    <ligand>
        <name>ATP</name>
        <dbReference type="ChEBI" id="CHEBI:30616"/>
    </ligand>
</feature>
<keyword evidence="2 6" id="KW-0547">Nucleotide-binding</keyword>
<evidence type="ECO:0000256" key="7">
    <source>
        <dbReference type="SAM" id="MobiDB-lite"/>
    </source>
</evidence>
<evidence type="ECO:0000313" key="10">
    <source>
        <dbReference type="Proteomes" id="UP000494206"/>
    </source>
</evidence>
<dbReference type="PROSITE" id="PS50011">
    <property type="entry name" value="PROTEIN_KINASE_DOM"/>
    <property type="match status" value="1"/>
</dbReference>
<protein>
    <recommendedName>
        <fullName evidence="5">NEK6-subfamily protein kinase</fullName>
        <ecNumber evidence="5">2.7.11.34</ecNumber>
    </recommendedName>
</protein>
<evidence type="ECO:0000256" key="1">
    <source>
        <dbReference type="ARBA" id="ARBA00022679"/>
    </source>
</evidence>
<organism evidence="9 10">
    <name type="scientific">Caenorhabditis bovis</name>
    <dbReference type="NCBI Taxonomy" id="2654633"/>
    <lineage>
        <taxon>Eukaryota</taxon>
        <taxon>Metazoa</taxon>
        <taxon>Ecdysozoa</taxon>
        <taxon>Nematoda</taxon>
        <taxon>Chromadorea</taxon>
        <taxon>Rhabditida</taxon>
        <taxon>Rhabditina</taxon>
        <taxon>Rhabditomorpha</taxon>
        <taxon>Rhabditoidea</taxon>
        <taxon>Rhabditidae</taxon>
        <taxon>Peloderinae</taxon>
        <taxon>Caenorhabditis</taxon>
    </lineage>
</organism>
<dbReference type="OrthoDB" id="248923at2759"/>
<feature type="region of interest" description="Disordered" evidence="7">
    <location>
        <begin position="288"/>
        <end position="309"/>
    </location>
</feature>
<dbReference type="SUPFAM" id="SSF56112">
    <property type="entry name" value="Protein kinase-like (PK-like)"/>
    <property type="match status" value="1"/>
</dbReference>
<evidence type="ECO:0000256" key="6">
    <source>
        <dbReference type="PROSITE-ProRule" id="PRU10141"/>
    </source>
</evidence>
<evidence type="ECO:0000256" key="4">
    <source>
        <dbReference type="ARBA" id="ARBA00022840"/>
    </source>
</evidence>
<dbReference type="InterPro" id="IPR000719">
    <property type="entry name" value="Prot_kinase_dom"/>
</dbReference>
<dbReference type="GO" id="GO:0004674">
    <property type="term" value="F:protein serine/threonine kinase activity"/>
    <property type="evidence" value="ECO:0007669"/>
    <property type="project" value="TreeGrafter"/>
</dbReference>
<evidence type="ECO:0000256" key="5">
    <source>
        <dbReference type="ARBA" id="ARBA00039067"/>
    </source>
</evidence>
<comment type="caution">
    <text evidence="9">The sequence shown here is derived from an EMBL/GenBank/DDBJ whole genome shotgun (WGS) entry which is preliminary data.</text>
</comment>
<evidence type="ECO:0000256" key="2">
    <source>
        <dbReference type="ARBA" id="ARBA00022741"/>
    </source>
</evidence>
<dbReference type="InterPro" id="IPR017441">
    <property type="entry name" value="Protein_kinase_ATP_BS"/>
</dbReference>
<dbReference type="InterPro" id="IPR008271">
    <property type="entry name" value="Ser/Thr_kinase_AS"/>
</dbReference>
<keyword evidence="10" id="KW-1185">Reference proteome</keyword>
<dbReference type="Proteomes" id="UP000494206">
    <property type="component" value="Unassembled WGS sequence"/>
</dbReference>
<reference evidence="9 10" key="1">
    <citation type="submission" date="2020-04" db="EMBL/GenBank/DDBJ databases">
        <authorList>
            <person name="Laetsch R D."/>
            <person name="Stevens L."/>
            <person name="Kumar S."/>
            <person name="Blaxter L. M."/>
        </authorList>
    </citation>
    <scope>NUCLEOTIDE SEQUENCE [LARGE SCALE GENOMIC DNA]</scope>
</reference>
<dbReference type="Gene3D" id="3.30.200.20">
    <property type="entry name" value="Phosphorylase Kinase, domain 1"/>
    <property type="match status" value="1"/>
</dbReference>
<dbReference type="FunFam" id="1.10.510.10:FF:000148">
    <property type="entry name" value="Serine/threonine-protein kinase Nek7"/>
    <property type="match status" value="1"/>
</dbReference>
<sequence length="605" mass="69555">MAREPETWDKLRRIMMNGAKMTKEHGFRKVIAELESLKSDLLLDNEYEQLAQCYILISGYYEKIGNEVKQCESMISGMRAFSTAVDNLQSTSKSHLELYQVTDVCSFYRKSIAFLKKLKKPHMAGFLALEFAQKLRGQDDEAVVSVLTDVTSLLADDLAGYCECLERLIEANVNLGYWLEALQWTDLLWMKLMKEQNEGKELSKQLKDVEIITMLILFKNDVEKSGRHRLLAELYGWKNETIDKNRIKSLHADLSCLTMAEFLIFRKFLGFLIAEEYEQAESMLFEVGDDDDDDAETRDDAGAQPTTPPNYMDRLATNCNFDDPPGEKLSLELFMINKRIGKGQFSEVFGAQCKWNCMHVALKKIQVFEMVDQKARQDCLKEIDLLKQLNHVNIIRYYASFIDKNQLNIVLELAEAGDMSKMIRHFKKGGRLIPEKTIWKYFVQLARALYHMHSKRIMHRDIKPANVFITSTGIVKLGDLGLGRFFSSKTTAAHSLVGTPYYMSPERIHESGYNFKSDLWSTGCLLYEMAALQSPFYGDKMNLYSLCKKIENCEYPPLPADIYSEQLRSLVSQCILPDPAKRPETSEVLEVAEHMNTYFQKGKQS</sequence>
<evidence type="ECO:0000256" key="3">
    <source>
        <dbReference type="ARBA" id="ARBA00022777"/>
    </source>
</evidence>
<proteinExistence type="predicted"/>
<name>A0A8S1EPH9_9PELO</name>
<dbReference type="PANTHER" id="PTHR43289">
    <property type="entry name" value="MITOGEN-ACTIVATED PROTEIN KINASE KINASE KINASE 20-RELATED"/>
    <property type="match status" value="1"/>
</dbReference>
<dbReference type="EMBL" id="CADEPM010000002">
    <property type="protein sequence ID" value="CAB3399705.1"/>
    <property type="molecule type" value="Genomic_DNA"/>
</dbReference>
<dbReference type="GO" id="GO:0005524">
    <property type="term" value="F:ATP binding"/>
    <property type="evidence" value="ECO:0007669"/>
    <property type="project" value="UniProtKB-UniRule"/>
</dbReference>
<gene>
    <name evidence="9" type="ORF">CBOVIS_LOCUS2788</name>
</gene>
<feature type="compositionally biased region" description="Acidic residues" evidence="7">
    <location>
        <begin position="288"/>
        <end position="297"/>
    </location>
</feature>
<feature type="domain" description="Protein kinase" evidence="8">
    <location>
        <begin position="334"/>
        <end position="599"/>
    </location>
</feature>
<accession>A0A8S1EPH9</accession>
<keyword evidence="4 6" id="KW-0067">ATP-binding</keyword>
<dbReference type="PROSITE" id="PS00108">
    <property type="entry name" value="PROTEIN_KINASE_ST"/>
    <property type="match status" value="1"/>
</dbReference>
<dbReference type="Pfam" id="PF00069">
    <property type="entry name" value="Pkinase"/>
    <property type="match status" value="1"/>
</dbReference>
<dbReference type="PANTHER" id="PTHR43289:SF6">
    <property type="entry name" value="SERINE_THREONINE-PROTEIN KINASE NEKL-3"/>
    <property type="match status" value="1"/>
</dbReference>
<dbReference type="CDD" id="cd08224">
    <property type="entry name" value="STKc_Nek6_7"/>
    <property type="match status" value="1"/>
</dbReference>
<dbReference type="PROSITE" id="PS00107">
    <property type="entry name" value="PROTEIN_KINASE_ATP"/>
    <property type="match status" value="1"/>
</dbReference>
<dbReference type="SMART" id="SM00220">
    <property type="entry name" value="S_TKc"/>
    <property type="match status" value="1"/>
</dbReference>
<keyword evidence="1" id="KW-0808">Transferase</keyword>